<feature type="chain" id="PRO_5002336394" evidence="2">
    <location>
        <begin position="19"/>
        <end position="567"/>
    </location>
</feature>
<evidence type="ECO:0000313" key="5">
    <source>
        <dbReference type="Proteomes" id="UP000053766"/>
    </source>
</evidence>
<feature type="region of interest" description="Disordered" evidence="1">
    <location>
        <begin position="335"/>
        <end position="359"/>
    </location>
</feature>
<dbReference type="STRING" id="29172.A0A0D8Y6M8"/>
<protein>
    <submittedName>
        <fullName evidence="4">DB module</fullName>
    </submittedName>
</protein>
<keyword evidence="5" id="KW-1185">Reference proteome</keyword>
<feature type="compositionally biased region" description="Polar residues" evidence="1">
    <location>
        <begin position="338"/>
        <end position="354"/>
    </location>
</feature>
<feature type="domain" description="Domain of unknown function DB" evidence="3">
    <location>
        <begin position="463"/>
        <end position="561"/>
    </location>
</feature>
<dbReference type="PANTHER" id="PTHR21679:SF6">
    <property type="entry name" value="DOMAIN OF UNKNOWN FUNCTION DB DOMAIN-CONTAINING PROTEIN"/>
    <property type="match status" value="1"/>
</dbReference>
<organism evidence="4 5">
    <name type="scientific">Dictyocaulus viviparus</name>
    <name type="common">Bovine lungworm</name>
    <dbReference type="NCBI Taxonomy" id="29172"/>
    <lineage>
        <taxon>Eukaryota</taxon>
        <taxon>Metazoa</taxon>
        <taxon>Ecdysozoa</taxon>
        <taxon>Nematoda</taxon>
        <taxon>Chromadorea</taxon>
        <taxon>Rhabditida</taxon>
        <taxon>Rhabditina</taxon>
        <taxon>Rhabditomorpha</taxon>
        <taxon>Strongyloidea</taxon>
        <taxon>Metastrongylidae</taxon>
        <taxon>Dictyocaulus</taxon>
    </lineage>
</organism>
<dbReference type="AlphaFoldDB" id="A0A0D8Y6M8"/>
<accession>A0A0D8Y6M8</accession>
<dbReference type="InterPro" id="IPR002602">
    <property type="entry name" value="DB"/>
</dbReference>
<sequence>MVFILWFLLVTTFHITTADLPSCERARCSHCTLDFISKMCQKTCQECPRLVIQNETGKKLKVHPKNNQRFITSSYKTVKEVPENKSQKQQTINVTPRLSGVPTQTQPQASNVANQVQPLQQQPVPQSYIPINQFNQPPLDTSTLAPLIQPPRPIDINTNLAQRPAYLAQPLPEYQQQIFANQNVFNQQPTSFQASAQPQPYIPNQNIYGQPPSNAFGQPLYQAQTSQPLQFPQQQQQQTTQFLNPFQPFAQQPPAQQSVLDPFGLLNLVGMTPLAQGTVPSQSPATSSIYGQPQGVYGPITNQQPFLNSRPNLQQNPQTNYYGQQQIYNNQQPNQQNVESYQKTTPQQVTSNVGTRDDSSLQNHRIDLQQNRFQQGINGVNAQPNTYRTNQPYSQQPYQQGQVANVLPNQKPSLSIDPAPINVNKYVDGKGPIVTNLPQQCPRQPGWAPCITKEVANQRFANCCARLGEGCMSFCNYDAPLATMQLAVLTGRCPLNKIADIMVCASGYEDATPCCEAYNVFEPGYEHCRPYCNPAAGLPQGGLLSEKYKCLVKLSTIQQCFYVSQKP</sequence>
<dbReference type="Pfam" id="PF01682">
    <property type="entry name" value="DB"/>
    <property type="match status" value="1"/>
</dbReference>
<dbReference type="Proteomes" id="UP000053766">
    <property type="component" value="Unassembled WGS sequence"/>
</dbReference>
<feature type="compositionally biased region" description="Polar residues" evidence="1">
    <location>
        <begin position="87"/>
        <end position="105"/>
    </location>
</feature>
<evidence type="ECO:0000256" key="2">
    <source>
        <dbReference type="SAM" id="SignalP"/>
    </source>
</evidence>
<keyword evidence="2" id="KW-0732">Signal</keyword>
<feature type="signal peptide" evidence="2">
    <location>
        <begin position="1"/>
        <end position="18"/>
    </location>
</feature>
<reference evidence="5" key="2">
    <citation type="journal article" date="2016" name="Sci. Rep.">
        <title>Dictyocaulus viviparus genome, variome and transcriptome elucidate lungworm biology and support future intervention.</title>
        <authorList>
            <person name="McNulty S.N."/>
            <person name="Strube C."/>
            <person name="Rosa B.A."/>
            <person name="Martin J.C."/>
            <person name="Tyagi R."/>
            <person name="Choi Y.J."/>
            <person name="Wang Q."/>
            <person name="Hallsworth Pepin K."/>
            <person name="Zhang X."/>
            <person name="Ozersky P."/>
            <person name="Wilson R.K."/>
            <person name="Sternberg P.W."/>
            <person name="Gasser R.B."/>
            <person name="Mitreva M."/>
        </authorList>
    </citation>
    <scope>NUCLEOTIDE SEQUENCE [LARGE SCALE GENOMIC DNA]</scope>
    <source>
        <strain evidence="5">HannoverDv2000</strain>
    </source>
</reference>
<evidence type="ECO:0000256" key="1">
    <source>
        <dbReference type="SAM" id="MobiDB-lite"/>
    </source>
</evidence>
<reference evidence="4 5" key="1">
    <citation type="submission" date="2013-11" db="EMBL/GenBank/DDBJ databases">
        <title>Draft genome of the bovine lungworm Dictyocaulus viviparus.</title>
        <authorList>
            <person name="Mitreva M."/>
        </authorList>
    </citation>
    <scope>NUCLEOTIDE SEQUENCE [LARGE SCALE GENOMIC DNA]</scope>
    <source>
        <strain evidence="4 5">HannoverDv2000</strain>
    </source>
</reference>
<evidence type="ECO:0000313" key="4">
    <source>
        <dbReference type="EMBL" id="KJH50221.1"/>
    </source>
</evidence>
<dbReference type="PANTHER" id="PTHR21679">
    <property type="entry name" value="DOMAIN OF UNKNOWN FUNCTION DB DOMAIN-CONTAINING PROTEIN-RELATED"/>
    <property type="match status" value="1"/>
</dbReference>
<gene>
    <name evidence="4" type="ORF">DICVIV_03660</name>
</gene>
<proteinExistence type="predicted"/>
<feature type="region of interest" description="Disordered" evidence="1">
    <location>
        <begin position="83"/>
        <end position="105"/>
    </location>
</feature>
<dbReference type="OrthoDB" id="5912719at2759"/>
<evidence type="ECO:0000259" key="3">
    <source>
        <dbReference type="Pfam" id="PF01682"/>
    </source>
</evidence>
<name>A0A0D8Y6M8_DICVI</name>
<dbReference type="EMBL" id="KN716212">
    <property type="protein sequence ID" value="KJH50221.1"/>
    <property type="molecule type" value="Genomic_DNA"/>
</dbReference>